<comment type="caution">
    <text evidence="2">The sequence shown here is derived from an EMBL/GenBank/DDBJ whole genome shotgun (WGS) entry which is preliminary data.</text>
</comment>
<accession>K6GGE1</accession>
<organism evidence="2 3">
    <name type="scientific">Solidesulfovibrio magneticus str. Maddingley MBC34</name>
    <dbReference type="NCBI Taxonomy" id="1206767"/>
    <lineage>
        <taxon>Bacteria</taxon>
        <taxon>Pseudomonadati</taxon>
        <taxon>Thermodesulfobacteriota</taxon>
        <taxon>Desulfovibrionia</taxon>
        <taxon>Desulfovibrionales</taxon>
        <taxon>Desulfovibrionaceae</taxon>
        <taxon>Solidesulfovibrio</taxon>
    </lineage>
</organism>
<protein>
    <recommendedName>
        <fullName evidence="4">YkuD domain-containing protein</fullName>
    </recommendedName>
</protein>
<dbReference type="Proteomes" id="UP000006272">
    <property type="component" value="Unassembled WGS sequence"/>
</dbReference>
<dbReference type="AlphaFoldDB" id="K6GGE1"/>
<evidence type="ECO:0000313" key="2">
    <source>
        <dbReference type="EMBL" id="EKO40169.1"/>
    </source>
</evidence>
<feature type="compositionally biased region" description="Polar residues" evidence="1">
    <location>
        <begin position="344"/>
        <end position="356"/>
    </location>
</feature>
<reference evidence="2 3" key="1">
    <citation type="submission" date="2012-07" db="EMBL/GenBank/DDBJ databases">
        <title>Draft genome sequence of Desulfovibrio magneticus str. Maddingley MBC34 obtained from a metagenomic sequence of a methanogenic enrichment isolated from coal-seam formation water in Victoria, Australia.</title>
        <authorList>
            <person name="Greenfield P."/>
            <person name="Hendry P."/>
            <person name="Li D."/>
            <person name="Rosewarne C.P."/>
            <person name="Tran-Dinh N."/>
            <person name="Elbourne L.D.H."/>
            <person name="Paulsen I.T."/>
            <person name="Midgley D.J."/>
        </authorList>
    </citation>
    <scope>NUCLEOTIDE SEQUENCE [LARGE SCALE GENOMIC DNA]</scope>
    <source>
        <strain evidence="3">Maddingley MBC34</strain>
    </source>
</reference>
<feature type="region of interest" description="Disordered" evidence="1">
    <location>
        <begin position="328"/>
        <end position="356"/>
    </location>
</feature>
<evidence type="ECO:0000256" key="1">
    <source>
        <dbReference type="SAM" id="MobiDB-lite"/>
    </source>
</evidence>
<dbReference type="PATRIC" id="fig|1206767.3.peg.1061"/>
<name>K6GGE1_9BACT</name>
<dbReference type="EMBL" id="ALAO01000088">
    <property type="protein sequence ID" value="EKO40169.1"/>
    <property type="molecule type" value="Genomic_DNA"/>
</dbReference>
<sequence length="356" mass="38015">MREAAGSSSAVCGVSRPKAHEAGFPRTGGPLFRQAAVSLAGRMAVAGLLAVLLTAGLPGPALAAKDKPGQPAAAAPAKVKPFYEAEAAAVADAVARQELVAVGRQFAEAVTARTMARFSGKTGQRHLELLADPGQAYRDAARADALARLQAASADLSASQYFVYADRNPATQLLLLAYYDADAKRVAFVGADFISSGKLRPREDSFITPVGVFEHLPENWGYRAEGTKNSKGWRGLGARGSRVWDFGYQQAPRQFRQGVYDSQMRLLMHATDPDQGEPRLGGPDSKGCVRVSAAANAFLDNRSILDRHYEQIAATDKERDMWLLRRDRSPVSHPGSYLVVGDSAQGSASNEAATGR</sequence>
<gene>
    <name evidence="2" type="ORF">B193_1092</name>
</gene>
<evidence type="ECO:0000313" key="3">
    <source>
        <dbReference type="Proteomes" id="UP000006272"/>
    </source>
</evidence>
<proteinExistence type="predicted"/>
<evidence type="ECO:0008006" key="4">
    <source>
        <dbReference type="Google" id="ProtNLM"/>
    </source>
</evidence>